<dbReference type="SUPFAM" id="SSF49764">
    <property type="entry name" value="HSP20-like chaperones"/>
    <property type="match status" value="1"/>
</dbReference>
<dbReference type="Gene3D" id="2.60.40.790">
    <property type="match status" value="1"/>
</dbReference>
<dbReference type="EMBL" id="GG693859">
    <property type="protein sequence ID" value="EES53568.1"/>
    <property type="molecule type" value="Genomic_DNA"/>
</dbReference>
<dbReference type="AlphaFoldDB" id="C6HUV7"/>
<evidence type="ECO:0000259" key="3">
    <source>
        <dbReference type="PROSITE" id="PS01031"/>
    </source>
</evidence>
<feature type="domain" description="SHSP" evidence="3">
    <location>
        <begin position="38"/>
        <end position="150"/>
    </location>
</feature>
<dbReference type="Proteomes" id="UP000009374">
    <property type="component" value="Unassembled WGS sequence"/>
</dbReference>
<organism evidence="4 5">
    <name type="scientific">Leptospirillum ferrodiazotrophum</name>
    <dbReference type="NCBI Taxonomy" id="412449"/>
    <lineage>
        <taxon>Bacteria</taxon>
        <taxon>Pseudomonadati</taxon>
        <taxon>Nitrospirota</taxon>
        <taxon>Nitrospiria</taxon>
        <taxon>Nitrospirales</taxon>
        <taxon>Nitrospiraceae</taxon>
        <taxon>Leptospirillum</taxon>
    </lineage>
</organism>
<evidence type="ECO:0000256" key="1">
    <source>
        <dbReference type="PROSITE-ProRule" id="PRU00285"/>
    </source>
</evidence>
<dbReference type="InterPro" id="IPR031107">
    <property type="entry name" value="Small_HSP"/>
</dbReference>
<dbReference type="InterPro" id="IPR002068">
    <property type="entry name" value="A-crystallin/Hsp20_dom"/>
</dbReference>
<keyword evidence="4" id="KW-0346">Stress response</keyword>
<comment type="similarity">
    <text evidence="1 2">Belongs to the small heat shock protein (HSP20) family.</text>
</comment>
<sequence>MASLLRWDPVKEFDDLARRFTPFILRPIDGRTEERQAKRAVEWSPDVDISEEEGAYVIKAELPEIKKEDVKLVVENNVLSLSGERVRSTDKSGVRYHRVEREYGAFLRSFTLPEDADSKKISATMKDGVLTVRIEKRAEAKPLAVEISVD</sequence>
<protein>
    <submittedName>
        <fullName evidence="4">Heat shock protein Hsp20</fullName>
    </submittedName>
</protein>
<keyword evidence="5" id="KW-1185">Reference proteome</keyword>
<dbReference type="PANTHER" id="PTHR11527">
    <property type="entry name" value="HEAT-SHOCK PROTEIN 20 FAMILY MEMBER"/>
    <property type="match status" value="1"/>
</dbReference>
<name>C6HUV7_9BACT</name>
<dbReference type="Pfam" id="PF00011">
    <property type="entry name" value="HSP20"/>
    <property type="match status" value="1"/>
</dbReference>
<dbReference type="CDD" id="cd06464">
    <property type="entry name" value="ACD_sHsps-like"/>
    <property type="match status" value="1"/>
</dbReference>
<evidence type="ECO:0000313" key="5">
    <source>
        <dbReference type="Proteomes" id="UP000009374"/>
    </source>
</evidence>
<accession>C6HUV7</accession>
<gene>
    <name evidence="4" type="ORF">UBAL3_74420024</name>
</gene>
<reference evidence="4 5" key="1">
    <citation type="journal article" date="2009" name="Appl. Environ. Microbiol.">
        <title>Community genomic and proteomic analyses of chemoautotrophic iron-oxidizing "Leptospirillum rubarum" (Group II) and "Leptospirillum ferrodiazotrophum" (Group III) bacteria in acid mine drainage biofilms.</title>
        <authorList>
            <person name="Goltsman D.S."/>
            <person name="Denef V.J."/>
            <person name="Singer S.W."/>
            <person name="VerBerkmoes N.C."/>
            <person name="Lefsrud M."/>
            <person name="Mueller R.S."/>
            <person name="Dick G.J."/>
            <person name="Sun C.L."/>
            <person name="Wheeler K.E."/>
            <person name="Zemla A."/>
            <person name="Baker B.J."/>
            <person name="Hauser L."/>
            <person name="Land M."/>
            <person name="Shah M.B."/>
            <person name="Thelen M.P."/>
            <person name="Hettich R.L."/>
            <person name="Banfield J.F."/>
        </authorList>
    </citation>
    <scope>NUCLEOTIDE SEQUENCE [LARGE SCALE GENOMIC DNA]</scope>
</reference>
<proteinExistence type="inferred from homology"/>
<evidence type="ECO:0000256" key="2">
    <source>
        <dbReference type="RuleBase" id="RU003616"/>
    </source>
</evidence>
<dbReference type="PROSITE" id="PS01031">
    <property type="entry name" value="SHSP"/>
    <property type="match status" value="1"/>
</dbReference>
<dbReference type="InterPro" id="IPR008978">
    <property type="entry name" value="HSP20-like_chaperone"/>
</dbReference>
<evidence type="ECO:0000313" key="4">
    <source>
        <dbReference type="EMBL" id="EES53568.1"/>
    </source>
</evidence>